<gene>
    <name evidence="1" type="ORF">ThimaDRAFT_2840</name>
</gene>
<reference evidence="1 2" key="1">
    <citation type="submission" date="2011-06" db="EMBL/GenBank/DDBJ databases">
        <title>The draft genome of Thiocapsa marina 5811.</title>
        <authorList>
            <consortium name="US DOE Joint Genome Institute (JGI-PGF)"/>
            <person name="Lucas S."/>
            <person name="Han J."/>
            <person name="Cheng J.-F."/>
            <person name="Goodwin L."/>
            <person name="Pitluck S."/>
            <person name="Peters L."/>
            <person name="Land M.L."/>
            <person name="Hauser L."/>
            <person name="Vogl K."/>
            <person name="Liu Z."/>
            <person name="Imhoff J."/>
            <person name="Thiel V."/>
            <person name="Frigaard N.-U."/>
            <person name="Bryant D."/>
            <person name="Woyke T.J."/>
        </authorList>
    </citation>
    <scope>NUCLEOTIDE SEQUENCE [LARGE SCALE GENOMIC DNA]</scope>
    <source>
        <strain evidence="1 2">5811</strain>
    </source>
</reference>
<protein>
    <submittedName>
        <fullName evidence="1">Uncharacterized protein</fullName>
    </submittedName>
</protein>
<keyword evidence="2" id="KW-1185">Reference proteome</keyword>
<evidence type="ECO:0000313" key="1">
    <source>
        <dbReference type="EMBL" id="EGV17781.1"/>
    </source>
</evidence>
<organism evidence="1 2">
    <name type="scientific">Thiocapsa marina 5811</name>
    <dbReference type="NCBI Taxonomy" id="768671"/>
    <lineage>
        <taxon>Bacteria</taxon>
        <taxon>Pseudomonadati</taxon>
        <taxon>Pseudomonadota</taxon>
        <taxon>Gammaproteobacteria</taxon>
        <taxon>Chromatiales</taxon>
        <taxon>Chromatiaceae</taxon>
        <taxon>Thiocapsa</taxon>
    </lineage>
</organism>
<dbReference type="EMBL" id="AFWV01000009">
    <property type="protein sequence ID" value="EGV17781.1"/>
    <property type="molecule type" value="Genomic_DNA"/>
</dbReference>
<dbReference type="Proteomes" id="UP000005459">
    <property type="component" value="Unassembled WGS sequence"/>
</dbReference>
<accession>F9UD37</accession>
<sequence>MPDRAARAATFGAVQSLLVDMDQAVNGTVDESDGTVTFADAASAESYGVIDEFAHRVRLSGGEVLRLRAQDIPDGKVLAAILRDAV</sequence>
<dbReference type="STRING" id="768671.ThimaDRAFT_2840"/>
<dbReference type="eggNOG" id="COG1503">
    <property type="taxonomic scope" value="Bacteria"/>
</dbReference>
<dbReference type="RefSeq" id="WP_007193712.1">
    <property type="nucleotide sequence ID" value="NZ_AFWV01000009.1"/>
</dbReference>
<name>F9UD37_9GAMM</name>
<dbReference type="OrthoDB" id="242138at2"/>
<evidence type="ECO:0000313" key="2">
    <source>
        <dbReference type="Proteomes" id="UP000005459"/>
    </source>
</evidence>
<dbReference type="AlphaFoldDB" id="F9UD37"/>
<proteinExistence type="predicted"/>